<organism evidence="2 3">
    <name type="scientific">Falsihalocynthiibacter arcticus</name>
    <dbReference type="NCBI Taxonomy" id="1579316"/>
    <lineage>
        <taxon>Bacteria</taxon>
        <taxon>Pseudomonadati</taxon>
        <taxon>Pseudomonadota</taxon>
        <taxon>Alphaproteobacteria</taxon>
        <taxon>Rhodobacterales</taxon>
        <taxon>Roseobacteraceae</taxon>
        <taxon>Falsihalocynthiibacter</taxon>
    </lineage>
</organism>
<sequence length="191" mass="20351">MKRLFLSSALAFSLLAQGAHALDAESNVESVLENTLAAWVENPTVIDALRAQNAAHATLVEADIINLDNLWRAEVGATETPIQSEVMAREISKYLIEKQLSSNGVVSEVFVFDMVGLNVGQSGLTSDYWQGDEAKYQETYGKGSGAVHTSEVELDESTGAYLVQVSSAISDPATGELLGGVTFGINIGLLE</sequence>
<dbReference type="KEGG" id="hat:RC74_05105"/>
<dbReference type="STRING" id="1579316.RC74_05105"/>
<feature type="signal peptide" evidence="1">
    <location>
        <begin position="1"/>
        <end position="21"/>
    </location>
</feature>
<keyword evidence="3" id="KW-1185">Reference proteome</keyword>
<evidence type="ECO:0000313" key="2">
    <source>
        <dbReference type="EMBL" id="AML50740.1"/>
    </source>
</evidence>
<keyword evidence="1" id="KW-0732">Signal</keyword>
<dbReference type="AlphaFoldDB" id="A0A126UXG9"/>
<feature type="chain" id="PRO_5007443528" evidence="1">
    <location>
        <begin position="22"/>
        <end position="191"/>
    </location>
</feature>
<gene>
    <name evidence="2" type="ORF">RC74_05105</name>
</gene>
<name>A0A126UXG9_9RHOB</name>
<dbReference type="Proteomes" id="UP000070371">
    <property type="component" value="Chromosome"/>
</dbReference>
<dbReference type="RefSeq" id="WP_039001181.1">
    <property type="nucleotide sequence ID" value="NZ_CP014327.1"/>
</dbReference>
<dbReference type="OrthoDB" id="195732at2"/>
<evidence type="ECO:0000256" key="1">
    <source>
        <dbReference type="SAM" id="SignalP"/>
    </source>
</evidence>
<dbReference type="EMBL" id="CP014327">
    <property type="protein sequence ID" value="AML50740.1"/>
    <property type="molecule type" value="Genomic_DNA"/>
</dbReference>
<accession>A0A126UXG9</accession>
<reference evidence="2 3" key="1">
    <citation type="submission" date="2016-02" db="EMBL/GenBank/DDBJ databases">
        <title>Complete genome sequence of Halocynthiibacter arcticus PAMC 20958t from arctic marine sediment.</title>
        <authorList>
            <person name="Lee Y.M."/>
            <person name="Baek K."/>
            <person name="Lee H.K."/>
            <person name="Shin S.C."/>
        </authorList>
    </citation>
    <scope>NUCLEOTIDE SEQUENCE [LARGE SCALE GENOMIC DNA]</scope>
    <source>
        <strain evidence="2">PAMC 20958</strain>
    </source>
</reference>
<proteinExistence type="predicted"/>
<evidence type="ECO:0000313" key="3">
    <source>
        <dbReference type="Proteomes" id="UP000070371"/>
    </source>
</evidence>
<protein>
    <submittedName>
        <fullName evidence="2">Uncharacterized protein</fullName>
    </submittedName>
</protein>